<accession>A0A9W4A9A9</accession>
<proteinExistence type="predicted"/>
<name>A0A9W4A9A9_BACTO</name>
<protein>
    <submittedName>
        <fullName evidence="2">Gp157 family protein</fullName>
    </submittedName>
</protein>
<organism evidence="2 3">
    <name type="scientific">Bacillus thuringiensis subsp. tolworthi</name>
    <dbReference type="NCBI Taxonomy" id="1442"/>
    <lineage>
        <taxon>Bacteria</taxon>
        <taxon>Bacillati</taxon>
        <taxon>Bacillota</taxon>
        <taxon>Bacilli</taxon>
        <taxon>Bacillales</taxon>
        <taxon>Bacillaceae</taxon>
        <taxon>Bacillus</taxon>
        <taxon>Bacillus cereus group</taxon>
    </lineage>
</organism>
<dbReference type="EMBL" id="AP014864">
    <property type="protein sequence ID" value="BAR82261.1"/>
    <property type="molecule type" value="Genomic_DNA"/>
</dbReference>
<evidence type="ECO:0000313" key="3">
    <source>
        <dbReference type="Proteomes" id="UP000055316"/>
    </source>
</evidence>
<feature type="coiled-coil region" evidence="1">
    <location>
        <begin position="48"/>
        <end position="82"/>
    </location>
</feature>
<dbReference type="AlphaFoldDB" id="A0A9W4A9A9"/>
<reference evidence="2 3" key="1">
    <citation type="submission" date="2015-05" db="EMBL/GenBank/DDBJ databases">
        <title>Whole genome sequence of Bacillus thuringiensis serovar tolworthi Pasteur Institute Standard strain.</title>
        <authorList>
            <person name="Kanda K."/>
            <person name="Nakashima K."/>
            <person name="Nagano Y."/>
        </authorList>
    </citation>
    <scope>NUCLEOTIDE SEQUENCE [LARGE SCALE GENOMIC DNA]</scope>
    <source>
        <strain evidence="2 3">Pasteur Institute Standard strain</strain>
    </source>
</reference>
<dbReference type="InterPro" id="IPR008840">
    <property type="entry name" value="Sipho_Gp157"/>
</dbReference>
<dbReference type="RefSeq" id="WP_042595820.1">
    <property type="nucleotide sequence ID" value="NZ_AP014864.1"/>
</dbReference>
<gene>
    <name evidence="2" type="ORF">KNN_01414</name>
</gene>
<keyword evidence="1" id="KW-0175">Coiled coil</keyword>
<dbReference type="Proteomes" id="UP000055316">
    <property type="component" value="Chromosome"/>
</dbReference>
<dbReference type="Pfam" id="PF05565">
    <property type="entry name" value="Sipho_Gp157"/>
    <property type="match status" value="1"/>
</dbReference>
<evidence type="ECO:0000256" key="1">
    <source>
        <dbReference type="SAM" id="Coils"/>
    </source>
</evidence>
<sequence length="160" mass="18128">MKLYELTSSWNQLQMMIEDGVDPTELEDTLQAIEEAIEDKVHNIALVIRNFEAKAKAIKTEEKRLADRRKSLENNCKSLRNYTEQQMIAAGKRKIEGTLATVSLQKNQASLKIADDAVIPPEFMIPQEPKVDTTGLKEALKQGMKWEGITLEQGESVRIQ</sequence>
<evidence type="ECO:0000313" key="2">
    <source>
        <dbReference type="EMBL" id="BAR82261.1"/>
    </source>
</evidence>